<dbReference type="PANTHER" id="PTHR43811">
    <property type="entry name" value="FKBP-TYPE PEPTIDYL-PROLYL CIS-TRANS ISOMERASE FKPA"/>
    <property type="match status" value="1"/>
</dbReference>
<keyword evidence="3 5" id="KW-0697">Rotamase</keyword>
<evidence type="ECO:0000256" key="6">
    <source>
        <dbReference type="RuleBase" id="RU003915"/>
    </source>
</evidence>
<dbReference type="EC" id="5.2.1.8" evidence="6"/>
<organism evidence="8 9">
    <name type="scientific">Jatrophihabitans lederbergiae</name>
    <dbReference type="NCBI Taxonomy" id="3075547"/>
    <lineage>
        <taxon>Bacteria</taxon>
        <taxon>Bacillati</taxon>
        <taxon>Actinomycetota</taxon>
        <taxon>Actinomycetes</taxon>
        <taxon>Jatrophihabitantales</taxon>
        <taxon>Jatrophihabitantaceae</taxon>
        <taxon>Jatrophihabitans</taxon>
    </lineage>
</organism>
<proteinExistence type="inferred from homology"/>
<sequence length="196" mass="19402">MTSTASIRPSAATRVAGIAVAVVTLAAGLSGCSSDGKKASETFSASPVAPSSTAPITFNGVTVTGGSELTAKPAVTSKSSTAPASLQVKDLVVGTGAPARPTSTVTVQYVGVRYADGKQFDASWDHGGAVGFPLRQVVPGFTRGIGGTTGIAPMKVGGRRVMILPAALGYGSTGTQDGSIPPNAPIVFVVDLVGVK</sequence>
<dbReference type="Proteomes" id="UP001183176">
    <property type="component" value="Unassembled WGS sequence"/>
</dbReference>
<evidence type="ECO:0000256" key="4">
    <source>
        <dbReference type="ARBA" id="ARBA00023235"/>
    </source>
</evidence>
<keyword evidence="9" id="KW-1185">Reference proteome</keyword>
<feature type="domain" description="PPIase FKBP-type" evidence="7">
    <location>
        <begin position="102"/>
        <end position="196"/>
    </location>
</feature>
<comment type="catalytic activity">
    <reaction evidence="1 5 6">
        <text>[protein]-peptidylproline (omega=180) = [protein]-peptidylproline (omega=0)</text>
        <dbReference type="Rhea" id="RHEA:16237"/>
        <dbReference type="Rhea" id="RHEA-COMP:10747"/>
        <dbReference type="Rhea" id="RHEA-COMP:10748"/>
        <dbReference type="ChEBI" id="CHEBI:83833"/>
        <dbReference type="ChEBI" id="CHEBI:83834"/>
        <dbReference type="EC" id="5.2.1.8"/>
    </reaction>
</comment>
<keyword evidence="4 5" id="KW-0413">Isomerase</keyword>
<gene>
    <name evidence="8" type="ORF">RM423_14905</name>
</gene>
<dbReference type="RefSeq" id="WP_311423832.1">
    <property type="nucleotide sequence ID" value="NZ_JAVREH010000021.1"/>
</dbReference>
<reference evidence="9" key="1">
    <citation type="submission" date="2023-07" db="EMBL/GenBank/DDBJ databases">
        <title>30 novel species of actinomycetes from the DSMZ collection.</title>
        <authorList>
            <person name="Nouioui I."/>
        </authorList>
    </citation>
    <scope>NUCLEOTIDE SEQUENCE [LARGE SCALE GENOMIC DNA]</scope>
    <source>
        <strain evidence="9">DSM 44399</strain>
    </source>
</reference>
<evidence type="ECO:0000313" key="9">
    <source>
        <dbReference type="Proteomes" id="UP001183176"/>
    </source>
</evidence>
<comment type="caution">
    <text evidence="8">The sequence shown here is derived from an EMBL/GenBank/DDBJ whole genome shotgun (WGS) entry which is preliminary data.</text>
</comment>
<evidence type="ECO:0000256" key="5">
    <source>
        <dbReference type="PROSITE-ProRule" id="PRU00277"/>
    </source>
</evidence>
<name>A0ABU2JCG3_9ACTN</name>
<protein>
    <recommendedName>
        <fullName evidence="6">Peptidyl-prolyl cis-trans isomerase</fullName>
        <ecNumber evidence="6">5.2.1.8</ecNumber>
    </recommendedName>
</protein>
<evidence type="ECO:0000256" key="3">
    <source>
        <dbReference type="ARBA" id="ARBA00023110"/>
    </source>
</evidence>
<dbReference type="SUPFAM" id="SSF54534">
    <property type="entry name" value="FKBP-like"/>
    <property type="match status" value="1"/>
</dbReference>
<evidence type="ECO:0000259" key="7">
    <source>
        <dbReference type="PROSITE" id="PS50059"/>
    </source>
</evidence>
<dbReference type="InterPro" id="IPR046357">
    <property type="entry name" value="PPIase_dom_sf"/>
</dbReference>
<dbReference type="Pfam" id="PF00254">
    <property type="entry name" value="FKBP_C"/>
    <property type="match status" value="1"/>
</dbReference>
<comment type="similarity">
    <text evidence="2 6">Belongs to the FKBP-type PPIase family.</text>
</comment>
<evidence type="ECO:0000256" key="2">
    <source>
        <dbReference type="ARBA" id="ARBA00006577"/>
    </source>
</evidence>
<dbReference type="InterPro" id="IPR001179">
    <property type="entry name" value="PPIase_FKBP_dom"/>
</dbReference>
<dbReference type="PANTHER" id="PTHR43811:SF19">
    <property type="entry name" value="39 KDA FK506-BINDING NUCLEAR PROTEIN"/>
    <property type="match status" value="1"/>
</dbReference>
<dbReference type="GO" id="GO:0003755">
    <property type="term" value="F:peptidyl-prolyl cis-trans isomerase activity"/>
    <property type="evidence" value="ECO:0007669"/>
    <property type="project" value="UniProtKB-EC"/>
</dbReference>
<accession>A0ABU2JCG3</accession>
<evidence type="ECO:0000313" key="8">
    <source>
        <dbReference type="EMBL" id="MDT0262683.1"/>
    </source>
</evidence>
<dbReference type="Gene3D" id="3.10.50.40">
    <property type="match status" value="1"/>
</dbReference>
<dbReference type="PROSITE" id="PS50059">
    <property type="entry name" value="FKBP_PPIASE"/>
    <property type="match status" value="1"/>
</dbReference>
<dbReference type="EMBL" id="JAVREH010000021">
    <property type="protein sequence ID" value="MDT0262683.1"/>
    <property type="molecule type" value="Genomic_DNA"/>
</dbReference>
<evidence type="ECO:0000256" key="1">
    <source>
        <dbReference type="ARBA" id="ARBA00000971"/>
    </source>
</evidence>